<name>A0A368W6Z0_9BACL</name>
<keyword evidence="1" id="KW-0812">Transmembrane</keyword>
<feature type="transmembrane region" description="Helical" evidence="1">
    <location>
        <begin position="244"/>
        <end position="263"/>
    </location>
</feature>
<feature type="transmembrane region" description="Helical" evidence="1">
    <location>
        <begin position="71"/>
        <end position="91"/>
    </location>
</feature>
<feature type="transmembrane region" description="Helical" evidence="1">
    <location>
        <begin position="29"/>
        <end position="51"/>
    </location>
</feature>
<feature type="transmembrane region" description="Helical" evidence="1">
    <location>
        <begin position="200"/>
        <end position="224"/>
    </location>
</feature>
<keyword evidence="1" id="KW-0472">Membrane</keyword>
<reference evidence="2 3" key="1">
    <citation type="submission" date="2018-07" db="EMBL/GenBank/DDBJ databases">
        <title>Genomic Encyclopedia of Type Strains, Phase III (KMG-III): the genomes of soil and plant-associated and newly described type strains.</title>
        <authorList>
            <person name="Whitman W."/>
        </authorList>
    </citation>
    <scope>NUCLEOTIDE SEQUENCE [LARGE SCALE GENOMIC DNA]</scope>
    <source>
        <strain evidence="2 3">CECT 7506</strain>
    </source>
</reference>
<keyword evidence="3" id="KW-1185">Reference proteome</keyword>
<accession>A0A368W6Z0</accession>
<feature type="transmembrane region" description="Helical" evidence="1">
    <location>
        <begin position="112"/>
        <end position="138"/>
    </location>
</feature>
<comment type="caution">
    <text evidence="2">The sequence shown here is derived from an EMBL/GenBank/DDBJ whole genome shotgun (WGS) entry which is preliminary data.</text>
</comment>
<evidence type="ECO:0000256" key="1">
    <source>
        <dbReference type="SAM" id="Phobius"/>
    </source>
</evidence>
<organism evidence="2 3">
    <name type="scientific">Paenibacillus prosopidis</name>
    <dbReference type="NCBI Taxonomy" id="630520"/>
    <lineage>
        <taxon>Bacteria</taxon>
        <taxon>Bacillati</taxon>
        <taxon>Bacillota</taxon>
        <taxon>Bacilli</taxon>
        <taxon>Bacillales</taxon>
        <taxon>Paenibacillaceae</taxon>
        <taxon>Paenibacillus</taxon>
    </lineage>
</organism>
<sequence length="275" mass="31183">MQKMVSSIRHYVSVAACFARLAIQRQLEYPLFLFSWLLMIPIQYFSGIWMLKIIVDRFQPLNGWDFPELTFLYGLGLISHGIFVVFFINTWHIDNMVINGAFDRLLLRPMNVFFQLVASYVNFIGLIDCIPGIIIFIYGCQLAGFEWTAFNIVKLLLVLLGGVFIRAALFISLGTIAFWTKRNASMVSFALAMLERGTMYPLSIYPNVIQVLFTFLIPIGFISFYPAVEFLGKSSGGLQLPLSLALWTPAIGIVCFLLSQWVFRIGMKSYESAGS</sequence>
<gene>
    <name evidence="2" type="ORF">DFP97_10184</name>
</gene>
<dbReference type="EMBL" id="QPJD01000001">
    <property type="protein sequence ID" value="RCW51742.1"/>
    <property type="molecule type" value="Genomic_DNA"/>
</dbReference>
<keyword evidence="1" id="KW-1133">Transmembrane helix</keyword>
<feature type="transmembrane region" description="Helical" evidence="1">
    <location>
        <begin position="158"/>
        <end position="179"/>
    </location>
</feature>
<protein>
    <submittedName>
        <fullName evidence="2">ABC-2 type transport system permease protein</fullName>
    </submittedName>
</protein>
<dbReference type="AlphaFoldDB" id="A0A368W6Z0"/>
<evidence type="ECO:0000313" key="2">
    <source>
        <dbReference type="EMBL" id="RCW51742.1"/>
    </source>
</evidence>
<dbReference type="OrthoDB" id="9788195at2"/>
<dbReference type="InterPro" id="IPR010390">
    <property type="entry name" value="ABC-2_transporter-like"/>
</dbReference>
<dbReference type="Proteomes" id="UP000252415">
    <property type="component" value="Unassembled WGS sequence"/>
</dbReference>
<proteinExistence type="predicted"/>
<dbReference type="PANTHER" id="PTHR36833">
    <property type="entry name" value="SLR0610 PROTEIN-RELATED"/>
    <property type="match status" value="1"/>
</dbReference>
<evidence type="ECO:0000313" key="3">
    <source>
        <dbReference type="Proteomes" id="UP000252415"/>
    </source>
</evidence>
<dbReference type="Pfam" id="PF06182">
    <property type="entry name" value="ABC2_membrane_6"/>
    <property type="match status" value="1"/>
</dbReference>
<dbReference type="PANTHER" id="PTHR36833:SF1">
    <property type="entry name" value="INTEGRAL MEMBRANE TRANSPORT PROTEIN"/>
    <property type="match status" value="1"/>
</dbReference>